<evidence type="ECO:0000313" key="2">
    <source>
        <dbReference type="Proteomes" id="UP000694861"/>
    </source>
</evidence>
<dbReference type="InterPro" id="IPR036047">
    <property type="entry name" value="F-box-like_dom_sf"/>
</dbReference>
<accession>A0ABM1LI72</accession>
<gene>
    <name evidence="3" type="primary">LOC107880333</name>
</gene>
<dbReference type="PANTHER" id="PTHR33784:SF10">
    <property type="entry name" value="F-BOX PROTEIN"/>
    <property type="match status" value="1"/>
</dbReference>
<proteinExistence type="predicted"/>
<reference evidence="3" key="2">
    <citation type="submission" date="2025-08" db="UniProtKB">
        <authorList>
            <consortium name="RefSeq"/>
        </authorList>
    </citation>
    <scope>IDENTIFICATION</scope>
</reference>
<dbReference type="GeneID" id="107880333"/>
<dbReference type="SUPFAM" id="SSF81383">
    <property type="entry name" value="F-box domain"/>
    <property type="match status" value="1"/>
</dbReference>
<evidence type="ECO:0000259" key="1">
    <source>
        <dbReference type="Pfam" id="PF23310"/>
    </source>
</evidence>
<dbReference type="PANTHER" id="PTHR33784">
    <property type="entry name" value="OS05G0482100 PROTEIN"/>
    <property type="match status" value="1"/>
</dbReference>
<reference evidence="2" key="1">
    <citation type="journal article" date="2012" name="Nat. Commun.">
        <title>The genome of Prunus mume.</title>
        <authorList>
            <person name="Zhang Q."/>
            <person name="Chen W."/>
            <person name="Sun L."/>
            <person name="Zhao F."/>
            <person name="Huang B."/>
            <person name="Yang W."/>
            <person name="Tao Y."/>
            <person name="Wang J."/>
            <person name="Yuan Z."/>
            <person name="Fan G."/>
            <person name="Xing Z."/>
            <person name="Han C."/>
            <person name="Pan H."/>
            <person name="Zhong X."/>
            <person name="Shi W."/>
            <person name="Liang X."/>
            <person name="Du D."/>
            <person name="Sun F."/>
            <person name="Xu Z."/>
            <person name="Hao R."/>
            <person name="Lv T."/>
            <person name="Lv Y."/>
            <person name="Zheng Z."/>
            <person name="Sun M."/>
            <person name="Luo L."/>
            <person name="Cai M."/>
            <person name="Gao Y."/>
            <person name="Wang J."/>
            <person name="Yin Y."/>
            <person name="Xu X."/>
            <person name="Cheng T."/>
            <person name="Wang J."/>
        </authorList>
    </citation>
    <scope>NUCLEOTIDE SEQUENCE [LARGE SCALE GENOMIC DNA]</scope>
</reference>
<name>A0ABM1LI72_PRUMU</name>
<dbReference type="Pfam" id="PF23310">
    <property type="entry name" value="TPR_27"/>
    <property type="match status" value="1"/>
</dbReference>
<keyword evidence="2" id="KW-1185">Reference proteome</keyword>
<organism evidence="2 3">
    <name type="scientific">Prunus mume</name>
    <name type="common">Japanese apricot</name>
    <name type="synonym">Armeniaca mume</name>
    <dbReference type="NCBI Taxonomy" id="102107"/>
    <lineage>
        <taxon>Eukaryota</taxon>
        <taxon>Viridiplantae</taxon>
        <taxon>Streptophyta</taxon>
        <taxon>Embryophyta</taxon>
        <taxon>Tracheophyta</taxon>
        <taxon>Spermatophyta</taxon>
        <taxon>Magnoliopsida</taxon>
        <taxon>eudicotyledons</taxon>
        <taxon>Gunneridae</taxon>
        <taxon>Pentapetalae</taxon>
        <taxon>rosids</taxon>
        <taxon>fabids</taxon>
        <taxon>Rosales</taxon>
        <taxon>Rosaceae</taxon>
        <taxon>Amygdaloideae</taxon>
        <taxon>Amygdaleae</taxon>
        <taxon>Prunus</taxon>
    </lineage>
</organism>
<dbReference type="RefSeq" id="XP_016647099.1">
    <property type="nucleotide sequence ID" value="XM_016791613.1"/>
</dbReference>
<dbReference type="InterPro" id="IPR040338">
    <property type="entry name" value="At1g67623-like"/>
</dbReference>
<dbReference type="Proteomes" id="UP000694861">
    <property type="component" value="Linkage group LG2"/>
</dbReference>
<dbReference type="InterPro" id="IPR057136">
    <property type="entry name" value="At2g35280_TPR_dom"/>
</dbReference>
<feature type="domain" description="At2g35280-like TPR" evidence="1">
    <location>
        <begin position="79"/>
        <end position="176"/>
    </location>
</feature>
<protein>
    <submittedName>
        <fullName evidence="3">Uncharacterized protein LOC107880333</fullName>
    </submittedName>
</protein>
<sequence length="261" mass="30408">MNSKHYTTVRGKRRKHLHLDVPQAFIPELAWFKVMLYVATQSSEDLFRMASVCTLFNTLANTPQVWNTISVEKYQDHPNWYYASTQVRHFVEQCRACENPEAIFRKAFDVFFRHGNVEPLSGMRVAATAGHMEAAYLVGLLGMSGIGQSKKDALEFLCSLNQRNNIDMKGTRDALRRRLSGIFSVGRHIVDMFHYGKIKFNQCSACNNDDWCFFIPGWSSEEKINPAFWTCCNRYKWHRESVFWFKVMRVYVVPGNPYPYN</sequence>
<evidence type="ECO:0000313" key="3">
    <source>
        <dbReference type="RefSeq" id="XP_016647099.1"/>
    </source>
</evidence>